<reference evidence="1" key="1">
    <citation type="submission" date="2020-10" db="EMBL/GenBank/DDBJ databases">
        <authorList>
            <person name="Gilroy R."/>
        </authorList>
    </citation>
    <scope>NUCLEOTIDE SEQUENCE</scope>
    <source>
        <strain evidence="1">ChiSjej5B23-6657</strain>
    </source>
</reference>
<name>A0A9D1EA38_9FIRM</name>
<proteinExistence type="predicted"/>
<comment type="caution">
    <text evidence="1">The sequence shown here is derived from an EMBL/GenBank/DDBJ whole genome shotgun (WGS) entry which is preliminary data.</text>
</comment>
<accession>A0A9D1EA38</accession>
<dbReference type="AlphaFoldDB" id="A0A9D1EA38"/>
<dbReference type="EMBL" id="DVHM01000128">
    <property type="protein sequence ID" value="HIR71185.1"/>
    <property type="molecule type" value="Genomic_DNA"/>
</dbReference>
<protein>
    <submittedName>
        <fullName evidence="1">Uncharacterized protein</fullName>
    </submittedName>
</protein>
<evidence type="ECO:0000313" key="1">
    <source>
        <dbReference type="EMBL" id="HIR71185.1"/>
    </source>
</evidence>
<evidence type="ECO:0000313" key="2">
    <source>
        <dbReference type="Proteomes" id="UP000823912"/>
    </source>
</evidence>
<gene>
    <name evidence="1" type="ORF">IAA55_07875</name>
</gene>
<sequence length="92" mass="10583">MDFIRNHPEVANIPKEKLDFLLQFADQNFSGNANQLASQLSSAANTAKEKGYTFNQQETSLLIELLKQNMSPEEQKKADRILQLIRTFRPKM</sequence>
<reference evidence="1" key="2">
    <citation type="journal article" date="2021" name="PeerJ">
        <title>Extensive microbial diversity within the chicken gut microbiome revealed by metagenomics and culture.</title>
        <authorList>
            <person name="Gilroy R."/>
            <person name="Ravi A."/>
            <person name="Getino M."/>
            <person name="Pursley I."/>
            <person name="Horton D.L."/>
            <person name="Alikhan N.F."/>
            <person name="Baker D."/>
            <person name="Gharbi K."/>
            <person name="Hall N."/>
            <person name="Watson M."/>
            <person name="Adriaenssens E.M."/>
            <person name="Foster-Nyarko E."/>
            <person name="Jarju S."/>
            <person name="Secka A."/>
            <person name="Antonio M."/>
            <person name="Oren A."/>
            <person name="Chaudhuri R.R."/>
            <person name="La Ragione R."/>
            <person name="Hildebrand F."/>
            <person name="Pallen M.J."/>
        </authorList>
    </citation>
    <scope>NUCLEOTIDE SEQUENCE</scope>
    <source>
        <strain evidence="1">ChiSjej5B23-6657</strain>
    </source>
</reference>
<dbReference type="Proteomes" id="UP000823912">
    <property type="component" value="Unassembled WGS sequence"/>
</dbReference>
<organism evidence="1 2">
    <name type="scientific">Candidatus Pullilachnospira gallistercoris</name>
    <dbReference type="NCBI Taxonomy" id="2840911"/>
    <lineage>
        <taxon>Bacteria</taxon>
        <taxon>Bacillati</taxon>
        <taxon>Bacillota</taxon>
        <taxon>Clostridia</taxon>
        <taxon>Lachnospirales</taxon>
        <taxon>Lachnospiraceae</taxon>
        <taxon>Lachnospiraceae incertae sedis</taxon>
        <taxon>Candidatus Pullilachnospira</taxon>
    </lineage>
</organism>